<accession>A0A368P5J4</accession>
<keyword evidence="3" id="KW-1185">Reference proteome</keyword>
<evidence type="ECO:0000256" key="1">
    <source>
        <dbReference type="SAM" id="Phobius"/>
    </source>
</evidence>
<evidence type="ECO:0000313" key="3">
    <source>
        <dbReference type="Proteomes" id="UP000252249"/>
    </source>
</evidence>
<evidence type="ECO:0000313" key="2">
    <source>
        <dbReference type="EMBL" id="RCU58157.1"/>
    </source>
</evidence>
<comment type="caution">
    <text evidence="2">The sequence shown here is derived from an EMBL/GenBank/DDBJ whole genome shotgun (WGS) entry which is preliminary data.</text>
</comment>
<keyword evidence="1" id="KW-0472">Membrane</keyword>
<name>A0A368P5J4_9FLAO</name>
<dbReference type="OrthoDB" id="6025129at2"/>
<dbReference type="Proteomes" id="UP000252249">
    <property type="component" value="Unassembled WGS sequence"/>
</dbReference>
<dbReference type="AlphaFoldDB" id="A0A368P5J4"/>
<feature type="transmembrane region" description="Helical" evidence="1">
    <location>
        <begin position="58"/>
        <end position="80"/>
    </location>
</feature>
<proteinExistence type="predicted"/>
<keyword evidence="1" id="KW-1133">Transmembrane helix</keyword>
<organism evidence="2 3">
    <name type="scientific">Oceanihabitans sediminis</name>
    <dbReference type="NCBI Taxonomy" id="1812012"/>
    <lineage>
        <taxon>Bacteria</taxon>
        <taxon>Pseudomonadati</taxon>
        <taxon>Bacteroidota</taxon>
        <taxon>Flavobacteriia</taxon>
        <taxon>Flavobacteriales</taxon>
        <taxon>Flavobacteriaceae</taxon>
        <taxon>Oceanihabitans</taxon>
    </lineage>
</organism>
<dbReference type="RefSeq" id="WP_113965674.1">
    <property type="nucleotide sequence ID" value="NZ_JBLWTE010000001.1"/>
</dbReference>
<feature type="transmembrane region" description="Helical" evidence="1">
    <location>
        <begin position="12"/>
        <end position="33"/>
    </location>
</feature>
<reference evidence="2 3" key="1">
    <citation type="submission" date="2018-07" db="EMBL/GenBank/DDBJ databases">
        <title>Oceanihabitans testaceum sp. nov., isolated from marine sediment.</title>
        <authorList>
            <person name="Li C.-M."/>
        </authorList>
    </citation>
    <scope>NUCLEOTIDE SEQUENCE [LARGE SCALE GENOMIC DNA]</scope>
    <source>
        <strain evidence="2 3">S9-10</strain>
    </source>
</reference>
<keyword evidence="1" id="KW-0812">Transmembrane</keyword>
<sequence length="141" mass="15321">MKIILKNISAVILGWVVGSFINMSLVQVGNSVYPIKGIDPNDMQALAEIMPTLDTQHFIFPFLAHALGTLVGAMVAYVIAHNHKMKFALSIGGFFLLGGIAVNYMLTGPAWFTVLDIVAAYIPMAWVGGNLMGRLLKKETK</sequence>
<gene>
    <name evidence="2" type="ORF">DU428_01885</name>
</gene>
<dbReference type="EMBL" id="QPIG01000001">
    <property type="protein sequence ID" value="RCU58157.1"/>
    <property type="molecule type" value="Genomic_DNA"/>
</dbReference>
<feature type="transmembrane region" description="Helical" evidence="1">
    <location>
        <begin position="87"/>
        <end position="106"/>
    </location>
</feature>
<protein>
    <submittedName>
        <fullName evidence="2">Uncharacterized protein</fullName>
    </submittedName>
</protein>
<feature type="transmembrane region" description="Helical" evidence="1">
    <location>
        <begin position="112"/>
        <end position="132"/>
    </location>
</feature>